<gene>
    <name evidence="6" type="ordered locus">Hsero_1265</name>
</gene>
<evidence type="ECO:0000313" key="6">
    <source>
        <dbReference type="EMBL" id="ADJ62781.1"/>
    </source>
</evidence>
<dbReference type="SUPFAM" id="SSF46689">
    <property type="entry name" value="Homeodomain-like"/>
    <property type="match status" value="1"/>
</dbReference>
<name>D8INW1_HERSS</name>
<dbReference type="eggNOG" id="COG1309">
    <property type="taxonomic scope" value="Bacteria"/>
</dbReference>
<keyword evidence="1" id="KW-0805">Transcription regulation</keyword>
<dbReference type="Pfam" id="PF00440">
    <property type="entry name" value="TetR_N"/>
    <property type="match status" value="1"/>
</dbReference>
<dbReference type="PROSITE" id="PS50977">
    <property type="entry name" value="HTH_TETR_2"/>
    <property type="match status" value="1"/>
</dbReference>
<dbReference type="PRINTS" id="PR00455">
    <property type="entry name" value="HTHTETR"/>
</dbReference>
<dbReference type="Gene3D" id="1.10.10.60">
    <property type="entry name" value="Homeodomain-like"/>
    <property type="match status" value="1"/>
</dbReference>
<organism evidence="6 7">
    <name type="scientific">Herbaspirillum seropedicae (strain SmR1)</name>
    <dbReference type="NCBI Taxonomy" id="757424"/>
    <lineage>
        <taxon>Bacteria</taxon>
        <taxon>Pseudomonadati</taxon>
        <taxon>Pseudomonadota</taxon>
        <taxon>Betaproteobacteria</taxon>
        <taxon>Burkholderiales</taxon>
        <taxon>Oxalobacteraceae</taxon>
        <taxon>Herbaspirillum</taxon>
    </lineage>
</organism>
<dbReference type="InterPro" id="IPR001647">
    <property type="entry name" value="HTH_TetR"/>
</dbReference>
<keyword evidence="7" id="KW-1185">Reference proteome</keyword>
<dbReference type="SUPFAM" id="SSF48498">
    <property type="entry name" value="Tetracyclin repressor-like, C-terminal domain"/>
    <property type="match status" value="1"/>
</dbReference>
<dbReference type="AlphaFoldDB" id="D8INW1"/>
<reference evidence="6 7" key="1">
    <citation type="submission" date="2010-04" db="EMBL/GenBank/DDBJ databases">
        <title>The genome of Herbaspirillum seropedicae SmR1, an endophytic, nitrogen-fixing, plant-growth promoting beta-Proteobacteria.</title>
        <authorList>
            <person name="Pedrosa F.O."/>
            <person name="Monteiro R.A."/>
            <person name="Wassem R."/>
            <person name="Cruz L.M."/>
            <person name="Ayub R.A."/>
            <person name="Colauto N.B."/>
            <person name="Fernandez M.A."/>
            <person name="Fungaro M.H.P."/>
            <person name="Grisard E.C."/>
            <person name="Hungria M."/>
            <person name="Madeira H.M.F."/>
            <person name="Nodari R.O."/>
            <person name="Osaku C.A."/>
            <person name="Petzl-Erler M.L."/>
            <person name="Terenzi H."/>
            <person name="Vieira L.G.E."/>
            <person name="Almeida M.I.M."/>
            <person name="Alves L.R."/>
            <person name="Arantes O.M.N."/>
            <person name="Balsanelli E."/>
            <person name="Barcellos F.G."/>
            <person name="Baura V.A."/>
            <person name="Binde D.R."/>
            <person name="Campo R.J."/>
            <person name="Chubatsu L.S."/>
            <person name="Chueire L.M.O."/>
            <person name="Ciferri R.R."/>
            <person name="Correa L.C."/>
            <person name="da Conceicao Silva J.L."/>
            <person name="Dabul A.N.G."/>
            <person name="Dambros B.P."/>
            <person name="Faoro H."/>
            <person name="Favetti A."/>
            <person name="Friedermann G."/>
            <person name="Furlaneto M.C."/>
            <person name="Gasques L.S."/>
            <person name="Gimenes C.C.T."/>
            <person name="Gioppo N.M.R."/>
            <person name="Glienke-Blanco C."/>
            <person name="Godoy L.P."/>
            <person name="Guerra M.P."/>
            <person name="Karp S."/>
            <person name="Kava-Cordeiro V."/>
            <person name="Margarido V.P."/>
            <person name="Mathioni S.M."/>
            <person name="Menck-Soares M.A."/>
            <person name="Murace N.K."/>
            <person name="Nicolas M.F."/>
            <person name="Oliveira C.E.C."/>
            <person name="Pagnan N.A.B."/>
            <person name="Pamphile J.A."/>
            <person name="Patussi E.V."/>
            <person name="Pereira L.F.P."/>
            <person name="Pereira-Ferrari L."/>
            <person name="Pinto F.G.S."/>
            <person name="Precoma C."/>
            <person name="Prioli A.J."/>
            <person name="Prioli S.M.A.P."/>
            <person name="Raittz R.T."/>
            <person name="Ramos H.J.O."/>
            <person name="Ribeiro E.M.S.F."/>
            <person name="Rigo L.U."/>
            <person name="Rocha C.L.M.S.C."/>
            <person name="Rocha S.N."/>
            <person name="Santos K."/>
            <person name="Satori D."/>
            <person name="Silva A.G."/>
            <person name="Simao R.C.G."/>
            <person name="Soares M.A.M."/>
            <person name="Souza E.M."/>
            <person name="Steffens M.B.R."/>
            <person name="Steindel M."/>
            <person name="Tadra-Sfeir M.Z."/>
            <person name="Takahashi E.K."/>
            <person name="Torres R.A."/>
            <person name="Valle J.S."/>
            <person name="Vernal J.I."/>
            <person name="Vilas-Boas L.A."/>
            <person name="Watanabe M.A.E."/>
            <person name="Weiss V.A."/>
            <person name="Yates M.A."/>
            <person name="Souza E.M."/>
        </authorList>
    </citation>
    <scope>NUCLEOTIDE SEQUENCE [LARGE SCALE GENOMIC DNA]</scope>
    <source>
        <strain evidence="6 7">SmR1</strain>
    </source>
</reference>
<dbReference type="Proteomes" id="UP000000329">
    <property type="component" value="Chromosome"/>
</dbReference>
<proteinExistence type="predicted"/>
<evidence type="ECO:0000256" key="1">
    <source>
        <dbReference type="ARBA" id="ARBA00023015"/>
    </source>
</evidence>
<protein>
    <submittedName>
        <fullName evidence="6">Transcription regulator protein</fullName>
    </submittedName>
</protein>
<dbReference type="InterPro" id="IPR036271">
    <property type="entry name" value="Tet_transcr_reg_TetR-rel_C_sf"/>
</dbReference>
<dbReference type="EMBL" id="CP002039">
    <property type="protein sequence ID" value="ADJ62781.1"/>
    <property type="molecule type" value="Genomic_DNA"/>
</dbReference>
<dbReference type="KEGG" id="hse:Hsero_1265"/>
<dbReference type="PANTHER" id="PTHR47506:SF7">
    <property type="entry name" value="TRANSCRIPTIONAL REGULATORY PROTEIN"/>
    <property type="match status" value="1"/>
</dbReference>
<dbReference type="PANTHER" id="PTHR47506">
    <property type="entry name" value="TRANSCRIPTIONAL REGULATORY PROTEIN"/>
    <property type="match status" value="1"/>
</dbReference>
<keyword evidence="2 4" id="KW-0238">DNA-binding</keyword>
<feature type="DNA-binding region" description="H-T-H motif" evidence="4">
    <location>
        <begin position="36"/>
        <end position="55"/>
    </location>
</feature>
<evidence type="ECO:0000313" key="7">
    <source>
        <dbReference type="Proteomes" id="UP000000329"/>
    </source>
</evidence>
<accession>D8INW1</accession>
<evidence type="ECO:0000256" key="3">
    <source>
        <dbReference type="ARBA" id="ARBA00023163"/>
    </source>
</evidence>
<evidence type="ECO:0000256" key="4">
    <source>
        <dbReference type="PROSITE-ProRule" id="PRU00335"/>
    </source>
</evidence>
<evidence type="ECO:0000259" key="5">
    <source>
        <dbReference type="PROSITE" id="PS50977"/>
    </source>
</evidence>
<dbReference type="STRING" id="757424.Hsero_1265"/>
<dbReference type="RefSeq" id="WP_013233286.1">
    <property type="nucleotide sequence ID" value="NC_014323.1"/>
</dbReference>
<dbReference type="GeneID" id="29392385"/>
<feature type="domain" description="HTH tetR-type" evidence="5">
    <location>
        <begin position="13"/>
        <end position="73"/>
    </location>
</feature>
<dbReference type="GO" id="GO:0003677">
    <property type="term" value="F:DNA binding"/>
    <property type="evidence" value="ECO:0007669"/>
    <property type="project" value="UniProtKB-UniRule"/>
</dbReference>
<dbReference type="HOGENOM" id="CLU_069356_28_2_4"/>
<dbReference type="OrthoDB" id="9798857at2"/>
<dbReference type="InterPro" id="IPR009057">
    <property type="entry name" value="Homeodomain-like_sf"/>
</dbReference>
<dbReference type="Gene3D" id="1.10.357.10">
    <property type="entry name" value="Tetracycline Repressor, domain 2"/>
    <property type="match status" value="1"/>
</dbReference>
<keyword evidence="3" id="KW-0804">Transcription</keyword>
<sequence length="198" mass="21336">MMLIMQSKPTRKQVSHDRIVDVASRAIRRAGANGVGVADIMKEAGLTHGGFYAHFESRNALVSEAMRHAWQDTSQALMNAMARRVAAGESRFAALVNCYLHDSHLEKVEQGCVIAALSSEMTRLDEAARGDAKRLVAQLIALVRSCLPPGCDPANGAIVASTMMGALQLARTLGGKQGRELLALARKQLINQFDPVLS</sequence>
<evidence type="ECO:0000256" key="2">
    <source>
        <dbReference type="ARBA" id="ARBA00023125"/>
    </source>
</evidence>